<dbReference type="OMA" id="IWLANDM"/>
<dbReference type="OrthoDB" id="258627at2759"/>
<accession>F4Q3H7</accession>
<dbReference type="PANTHER" id="PTHR43603:SF2">
    <property type="entry name" value="COBW C-TERMINAL DOMAIN-CONTAINING PROTEIN"/>
    <property type="match status" value="1"/>
</dbReference>
<dbReference type="InterPro" id="IPR027417">
    <property type="entry name" value="P-loop_NTPase"/>
</dbReference>
<organism evidence="2 3">
    <name type="scientific">Cavenderia fasciculata</name>
    <name type="common">Slime mold</name>
    <name type="synonym">Dictyostelium fasciculatum</name>
    <dbReference type="NCBI Taxonomy" id="261658"/>
    <lineage>
        <taxon>Eukaryota</taxon>
        <taxon>Amoebozoa</taxon>
        <taxon>Evosea</taxon>
        <taxon>Eumycetozoa</taxon>
        <taxon>Dictyostelia</taxon>
        <taxon>Acytosteliales</taxon>
        <taxon>Cavenderiaceae</taxon>
        <taxon>Cavenderia</taxon>
    </lineage>
</organism>
<dbReference type="EMBL" id="GL883021">
    <property type="protein sequence ID" value="EGG16846.1"/>
    <property type="molecule type" value="Genomic_DNA"/>
</dbReference>
<dbReference type="PANTHER" id="PTHR43603">
    <property type="entry name" value="COBW DOMAIN-CONTAINING PROTEIN DDB_G0274527"/>
    <property type="match status" value="1"/>
</dbReference>
<evidence type="ECO:0008006" key="4">
    <source>
        <dbReference type="Google" id="ProtNLM"/>
    </source>
</evidence>
<dbReference type="GeneID" id="14868837"/>
<keyword evidence="3" id="KW-1185">Reference proteome</keyword>
<dbReference type="Proteomes" id="UP000007797">
    <property type="component" value="Unassembled WGS sequence"/>
</dbReference>
<dbReference type="InterPro" id="IPR051927">
    <property type="entry name" value="Zn_Chap_cDPG_Synth"/>
</dbReference>
<dbReference type="KEGG" id="dfa:DFA_07825"/>
<dbReference type="Gene3D" id="3.40.50.300">
    <property type="entry name" value="P-loop containing nucleotide triphosphate hydrolases"/>
    <property type="match status" value="1"/>
</dbReference>
<evidence type="ECO:0000313" key="2">
    <source>
        <dbReference type="EMBL" id="EGG16846.1"/>
    </source>
</evidence>
<dbReference type="AlphaFoldDB" id="F4Q3H7"/>
<protein>
    <recommendedName>
        <fullName evidence="4">CobW/HypB/UreG nucleotide-binding domain-containing protein</fullName>
    </recommendedName>
</protein>
<name>F4Q3H7_CACFS</name>
<gene>
    <name evidence="2" type="ORF">DFA_07825</name>
</gene>
<feature type="region of interest" description="Disordered" evidence="1">
    <location>
        <begin position="494"/>
        <end position="513"/>
    </location>
</feature>
<dbReference type="RefSeq" id="XP_004355320.1">
    <property type="nucleotide sequence ID" value="XM_004355268.1"/>
</dbReference>
<sequence>MDIPAIIIVGFKDSGKVTLVNRITSLIGDQKVAVIFDTITGKLPPSVLSLEGAKISHEACIVEHNKVIYTNLNEDAIEEAVLNKSKNAPAADIKGFVFVSSSFETTMFLDLMRFIDEGPLGIIFSNIELKNMISVVDTSKFLDDLKSVDTLGQRHADLFIFEDEEEDDCCKDGKCTKTADEKKDDCCAGGECTNKADEKKDVKDDCCKDGKCTNADEKEKEKEKECKDDCCDDHNEEEEEDEEDDELVAKKDEFVHTLITEQIESSMTVFLNKSDIADAQDVAFIERFVKLLIPGVKVVNGGTKFSNISLKQLFPTDEPFEIPDYASASESHNGVSINRSMQRVPIHPERFHKFLFENGDEETLNVQNTKGLLLISGDIWLANDMIKYYKFALSPEGLTIEPSREFFSVMEEKDWPQEENVVKAIKKDIGLNTYQDRKNDLTYFGAETNGFDTEAFKKGLQACMLTDEELKMGPNEWKQFKDPLAQLIEEMNELDLIDEEEEGEDDEDEQDEE</sequence>
<evidence type="ECO:0000256" key="1">
    <source>
        <dbReference type="SAM" id="MobiDB-lite"/>
    </source>
</evidence>
<reference evidence="3" key="1">
    <citation type="journal article" date="2011" name="Genome Res.">
        <title>Phylogeny-wide analysis of social amoeba genomes highlights ancient origins for complex intercellular communication.</title>
        <authorList>
            <person name="Heidel A.J."/>
            <person name="Lawal H.M."/>
            <person name="Felder M."/>
            <person name="Schilde C."/>
            <person name="Helps N.R."/>
            <person name="Tunggal B."/>
            <person name="Rivero F."/>
            <person name="John U."/>
            <person name="Schleicher M."/>
            <person name="Eichinger L."/>
            <person name="Platzer M."/>
            <person name="Noegel A.A."/>
            <person name="Schaap P."/>
            <person name="Gloeckner G."/>
        </authorList>
    </citation>
    <scope>NUCLEOTIDE SEQUENCE [LARGE SCALE GENOMIC DNA]</scope>
    <source>
        <strain evidence="3">SH3</strain>
    </source>
</reference>
<evidence type="ECO:0000313" key="3">
    <source>
        <dbReference type="Proteomes" id="UP000007797"/>
    </source>
</evidence>
<proteinExistence type="predicted"/>